<evidence type="ECO:0000259" key="8">
    <source>
        <dbReference type="Pfam" id="PF00206"/>
    </source>
</evidence>
<dbReference type="FunFam" id="1.20.200.10:FF:000015">
    <property type="entry name" value="argininosuccinate lyase isoform X2"/>
    <property type="match status" value="1"/>
</dbReference>
<keyword evidence="5 7" id="KW-0028">Amino-acid biosynthesis</keyword>
<dbReference type="PROSITE" id="PS00163">
    <property type="entry name" value="FUMARATE_LYASES"/>
    <property type="match status" value="1"/>
</dbReference>
<reference evidence="10 11" key="1">
    <citation type="submission" date="2016-10" db="EMBL/GenBank/DDBJ databases">
        <authorList>
            <person name="de Groot N.N."/>
        </authorList>
    </citation>
    <scope>NUCLEOTIDE SEQUENCE [LARGE SCALE GENOMIC DNA]</scope>
    <source>
        <strain evidence="10 11">DSM 9990</strain>
    </source>
</reference>
<dbReference type="HAMAP" id="MF_00006">
    <property type="entry name" value="Arg_succ_lyase"/>
    <property type="match status" value="1"/>
</dbReference>
<organism evidence="10 11">
    <name type="scientific">Thermodesulforhabdus norvegica</name>
    <dbReference type="NCBI Taxonomy" id="39841"/>
    <lineage>
        <taxon>Bacteria</taxon>
        <taxon>Pseudomonadati</taxon>
        <taxon>Thermodesulfobacteriota</taxon>
        <taxon>Syntrophobacteria</taxon>
        <taxon>Syntrophobacterales</taxon>
        <taxon>Thermodesulforhabdaceae</taxon>
        <taxon>Thermodesulforhabdus</taxon>
    </lineage>
</organism>
<comment type="catalytic activity">
    <reaction evidence="1 7">
        <text>2-(N(omega)-L-arginino)succinate = fumarate + L-arginine</text>
        <dbReference type="Rhea" id="RHEA:24020"/>
        <dbReference type="ChEBI" id="CHEBI:29806"/>
        <dbReference type="ChEBI" id="CHEBI:32682"/>
        <dbReference type="ChEBI" id="CHEBI:57472"/>
        <dbReference type="EC" id="4.3.2.1"/>
    </reaction>
</comment>
<dbReference type="InterPro" id="IPR022761">
    <property type="entry name" value="Fumarate_lyase_N"/>
</dbReference>
<accession>A0A1I4W4X9</accession>
<dbReference type="UniPathway" id="UPA00068">
    <property type="reaction ID" value="UER00114"/>
</dbReference>
<evidence type="ECO:0000256" key="5">
    <source>
        <dbReference type="ARBA" id="ARBA00022605"/>
    </source>
</evidence>
<evidence type="ECO:0000256" key="4">
    <source>
        <dbReference type="ARBA" id="ARBA00022571"/>
    </source>
</evidence>
<comment type="similarity">
    <text evidence="7">Belongs to the lyase 1 family. Argininosuccinate lyase subfamily.</text>
</comment>
<evidence type="ECO:0000256" key="2">
    <source>
        <dbReference type="ARBA" id="ARBA00004941"/>
    </source>
</evidence>
<dbReference type="CDD" id="cd01359">
    <property type="entry name" value="Argininosuccinate_lyase"/>
    <property type="match status" value="1"/>
</dbReference>
<dbReference type="Gene3D" id="1.10.275.10">
    <property type="entry name" value="Fumarase/aspartase (N-terminal domain)"/>
    <property type="match status" value="1"/>
</dbReference>
<evidence type="ECO:0000256" key="3">
    <source>
        <dbReference type="ARBA" id="ARBA00012338"/>
    </source>
</evidence>
<evidence type="ECO:0000256" key="6">
    <source>
        <dbReference type="ARBA" id="ARBA00023239"/>
    </source>
</evidence>
<dbReference type="OrthoDB" id="9769623at2"/>
<dbReference type="STRING" id="39841.SAMN05660836_02609"/>
<dbReference type="FunFam" id="1.10.40.30:FF:000001">
    <property type="entry name" value="Argininosuccinate lyase"/>
    <property type="match status" value="1"/>
</dbReference>
<evidence type="ECO:0000256" key="7">
    <source>
        <dbReference type="HAMAP-Rule" id="MF_00006"/>
    </source>
</evidence>
<comment type="pathway">
    <text evidence="2 7">Amino-acid biosynthesis; L-arginine biosynthesis; L-arginine from L-ornithine and carbamoyl phosphate: step 3/3.</text>
</comment>
<dbReference type="GO" id="GO:0042450">
    <property type="term" value="P:L-arginine biosynthetic process via ornithine"/>
    <property type="evidence" value="ECO:0007669"/>
    <property type="project" value="UniProtKB-UniRule"/>
</dbReference>
<proteinExistence type="inferred from homology"/>
<dbReference type="InterPro" id="IPR024083">
    <property type="entry name" value="Fumarase/histidase_N"/>
</dbReference>
<evidence type="ECO:0000313" key="11">
    <source>
        <dbReference type="Proteomes" id="UP000199611"/>
    </source>
</evidence>
<dbReference type="Pfam" id="PF00206">
    <property type="entry name" value="Lyase_1"/>
    <property type="match status" value="1"/>
</dbReference>
<evidence type="ECO:0000256" key="1">
    <source>
        <dbReference type="ARBA" id="ARBA00000985"/>
    </source>
</evidence>
<dbReference type="PANTHER" id="PTHR43814:SF1">
    <property type="entry name" value="ARGININOSUCCINATE LYASE"/>
    <property type="match status" value="1"/>
</dbReference>
<dbReference type="Gene3D" id="1.10.40.30">
    <property type="entry name" value="Fumarase/aspartase (C-terminal domain)"/>
    <property type="match status" value="1"/>
</dbReference>
<feature type="domain" description="Fumarate lyase N-terminal" evidence="8">
    <location>
        <begin position="8"/>
        <end position="302"/>
    </location>
</feature>
<feature type="domain" description="Argininosuccinate lyase C-terminal" evidence="9">
    <location>
        <begin position="366"/>
        <end position="432"/>
    </location>
</feature>
<dbReference type="NCBIfam" id="TIGR00838">
    <property type="entry name" value="argH"/>
    <property type="match status" value="1"/>
</dbReference>
<dbReference type="PRINTS" id="PR00145">
    <property type="entry name" value="ARGSUCLYASE"/>
</dbReference>
<name>A0A1I4W4X9_9BACT</name>
<dbReference type="FunFam" id="1.10.275.10:FF:000002">
    <property type="entry name" value="Argininosuccinate lyase"/>
    <property type="match status" value="1"/>
</dbReference>
<dbReference type="InterPro" id="IPR000362">
    <property type="entry name" value="Fumarate_lyase_fam"/>
</dbReference>
<dbReference type="GO" id="GO:0005829">
    <property type="term" value="C:cytosol"/>
    <property type="evidence" value="ECO:0007669"/>
    <property type="project" value="TreeGrafter"/>
</dbReference>
<evidence type="ECO:0000313" key="10">
    <source>
        <dbReference type="EMBL" id="SFN08658.1"/>
    </source>
</evidence>
<comment type="subcellular location">
    <subcellularLocation>
        <location evidence="7">Cytoplasm</location>
    </subcellularLocation>
</comment>
<dbReference type="InterPro" id="IPR009049">
    <property type="entry name" value="Argininosuccinate_lyase"/>
</dbReference>
<dbReference type="InterPro" id="IPR008948">
    <property type="entry name" value="L-Aspartase-like"/>
</dbReference>
<dbReference type="InterPro" id="IPR020557">
    <property type="entry name" value="Fumarate_lyase_CS"/>
</dbReference>
<protein>
    <recommendedName>
        <fullName evidence="3 7">Argininosuccinate lyase</fullName>
        <shortName evidence="7">ASAL</shortName>
        <ecNumber evidence="3 7">4.3.2.1</ecNumber>
    </recommendedName>
    <alternativeName>
        <fullName evidence="7">Arginosuccinase</fullName>
    </alternativeName>
</protein>
<gene>
    <name evidence="7" type="primary">argH</name>
    <name evidence="10" type="ORF">SAMN05660836_02609</name>
</gene>
<keyword evidence="4 7" id="KW-0055">Arginine biosynthesis</keyword>
<dbReference type="Gene3D" id="1.20.200.10">
    <property type="entry name" value="Fumarase/aspartase (Central domain)"/>
    <property type="match status" value="1"/>
</dbReference>
<dbReference type="EC" id="4.3.2.1" evidence="3 7"/>
<dbReference type="AlphaFoldDB" id="A0A1I4W4X9"/>
<dbReference type="Proteomes" id="UP000199611">
    <property type="component" value="Unassembled WGS sequence"/>
</dbReference>
<dbReference type="Pfam" id="PF14698">
    <property type="entry name" value="ASL_C2"/>
    <property type="match status" value="1"/>
</dbReference>
<dbReference type="SUPFAM" id="SSF48557">
    <property type="entry name" value="L-aspartase-like"/>
    <property type="match status" value="1"/>
</dbReference>
<evidence type="ECO:0000259" key="9">
    <source>
        <dbReference type="Pfam" id="PF14698"/>
    </source>
</evidence>
<dbReference type="InterPro" id="IPR029419">
    <property type="entry name" value="Arg_succ_lyase_C"/>
</dbReference>
<dbReference type="PANTHER" id="PTHR43814">
    <property type="entry name" value="ARGININOSUCCINATE LYASE"/>
    <property type="match status" value="1"/>
</dbReference>
<dbReference type="RefSeq" id="WP_093396472.1">
    <property type="nucleotide sequence ID" value="NZ_FOUU01000014.1"/>
</dbReference>
<keyword evidence="11" id="KW-1185">Reference proteome</keyword>
<keyword evidence="7" id="KW-0963">Cytoplasm</keyword>
<dbReference type="GO" id="GO:0004056">
    <property type="term" value="F:argininosuccinate lyase activity"/>
    <property type="evidence" value="ECO:0007669"/>
    <property type="project" value="UniProtKB-UniRule"/>
</dbReference>
<sequence length="481" mass="54608">MVIKPWQGRFEKSAHREVEKYTESLSFDRVLYKYDILGSIAHCKMLAECGIISHEEASEIVGALGEIQREIERGEFVFDPAFEDIHMAIEHRLIQKIGDVGGKLHTARSRNDQVCLDLRLYLRDVILSIREHILEVIRILTDLAEKHVEDVLPGYTHLQHAQPVSLGHHLMAYCEMFARDDERFRDCFTRVNVLPLGSAALAGTTFPIDMEWTARYLGFDRVTRNSMDAVSDRDFAVEFLGCSAITAMHLSRLAEELVLWSSSEFGFLEMSDAFCTGSSIMPQKKNPDVAELMRGKAGRIYGNLVTLLTVLKGLPLTYNRDLQEDKEPVFDTASTIINSLRILTMLLPEISFRTDRMAKVLEDGWLLATELADYLVCKGVPFRKAHHTVGQIVKYAIESGKKLTGLSVEELRKFHKSFEEDVKEVMDVKAAVSRRTSIGGTAFSRVREAIEEVRRELTIRKEDLIGLRSKIPSEWGEVVNE</sequence>
<keyword evidence="6 7" id="KW-0456">Lyase</keyword>
<dbReference type="PRINTS" id="PR00149">
    <property type="entry name" value="FUMRATELYASE"/>
</dbReference>
<dbReference type="EMBL" id="FOUU01000014">
    <property type="protein sequence ID" value="SFN08658.1"/>
    <property type="molecule type" value="Genomic_DNA"/>
</dbReference>